<evidence type="ECO:0000313" key="2">
    <source>
        <dbReference type="Proteomes" id="UP000248326"/>
    </source>
</evidence>
<dbReference type="AlphaFoldDB" id="A0A318S7P0"/>
<evidence type="ECO:0000313" key="1">
    <source>
        <dbReference type="EMBL" id="PYE54867.1"/>
    </source>
</evidence>
<organism evidence="1 2">
    <name type="scientific">Deinococcus yavapaiensis KR-236</name>
    <dbReference type="NCBI Taxonomy" id="694435"/>
    <lineage>
        <taxon>Bacteria</taxon>
        <taxon>Thermotogati</taxon>
        <taxon>Deinococcota</taxon>
        <taxon>Deinococci</taxon>
        <taxon>Deinococcales</taxon>
        <taxon>Deinococcaceae</taxon>
        <taxon>Deinococcus</taxon>
    </lineage>
</organism>
<dbReference type="OrthoDB" id="74111at2"/>
<accession>A0A318S7P0</accession>
<comment type="caution">
    <text evidence="1">The sequence shown here is derived from an EMBL/GenBank/DDBJ whole genome shotgun (WGS) entry which is preliminary data.</text>
</comment>
<name>A0A318S7P0_9DEIO</name>
<proteinExistence type="predicted"/>
<dbReference type="RefSeq" id="WP_110885985.1">
    <property type="nucleotide sequence ID" value="NZ_QJSX01000004.1"/>
</dbReference>
<sequence length="170" mass="19622">MTDDAPEFLSTHDLKGRGWTASLIRDFLGNHDATRPNMMRFGRRRKLPPVKLYATDRVDEAERDERFLIAQGRAMEAKERAERAKLTRRRKIERAIDDFVWNWQPSIVPGTVRKGASRKAYDAHVDELKNAVAKGAANIPGLTNKDVQELTRSLDEKYRDALKLAYPWMK</sequence>
<protein>
    <submittedName>
        <fullName evidence="1">Uncharacterized protein</fullName>
    </submittedName>
</protein>
<dbReference type="Proteomes" id="UP000248326">
    <property type="component" value="Unassembled WGS sequence"/>
</dbReference>
<reference evidence="1 2" key="1">
    <citation type="submission" date="2018-06" db="EMBL/GenBank/DDBJ databases">
        <title>Genomic Encyclopedia of Type Strains, Phase IV (KMG-IV): sequencing the most valuable type-strain genomes for metagenomic binning, comparative biology and taxonomic classification.</title>
        <authorList>
            <person name="Goeker M."/>
        </authorList>
    </citation>
    <scope>NUCLEOTIDE SEQUENCE [LARGE SCALE GENOMIC DNA]</scope>
    <source>
        <strain evidence="1 2">DSM 18048</strain>
    </source>
</reference>
<gene>
    <name evidence="1" type="ORF">DES52_104138</name>
</gene>
<dbReference type="EMBL" id="QJSX01000004">
    <property type="protein sequence ID" value="PYE54867.1"/>
    <property type="molecule type" value="Genomic_DNA"/>
</dbReference>
<keyword evidence="2" id="KW-1185">Reference proteome</keyword>